<dbReference type="CDD" id="cd00531">
    <property type="entry name" value="NTF2_like"/>
    <property type="match status" value="1"/>
</dbReference>
<dbReference type="SUPFAM" id="SSF54427">
    <property type="entry name" value="NTF2-like"/>
    <property type="match status" value="1"/>
</dbReference>
<dbReference type="HOGENOM" id="CLU_137417_3_0_0"/>
<accession>Q01TW3</accession>
<dbReference type="OrthoDB" id="7375616at2"/>
<dbReference type="NCBIfam" id="TIGR02246">
    <property type="entry name" value="SgcJ/EcaC family oxidoreductase"/>
    <property type="match status" value="1"/>
</dbReference>
<dbReference type="Gene3D" id="3.10.450.50">
    <property type="match status" value="1"/>
</dbReference>
<dbReference type="Pfam" id="PF12680">
    <property type="entry name" value="SnoaL_2"/>
    <property type="match status" value="1"/>
</dbReference>
<dbReference type="EMBL" id="CP000473">
    <property type="protein sequence ID" value="ABJ86907.1"/>
    <property type="molecule type" value="Genomic_DNA"/>
</dbReference>
<protein>
    <recommendedName>
        <fullName evidence="1">SnoaL-like domain-containing protein</fullName>
    </recommendedName>
</protein>
<sequence length="124" mass="13342">MPATQPAQLHELCQNAFNAGNDEALAALYEEDAVFVTGPGSSITGRAAIRKAYAAFWSMKPVMRLETASATMRGDLALLEGKWVLIGASPEGDQVHITGTSHEVVRRQPDGTWLYAIDDPGADR</sequence>
<evidence type="ECO:0000313" key="2">
    <source>
        <dbReference type="EMBL" id="ABJ86907.1"/>
    </source>
</evidence>
<dbReference type="STRING" id="234267.Acid_5966"/>
<dbReference type="KEGG" id="sus:Acid_5966"/>
<evidence type="ECO:0000259" key="1">
    <source>
        <dbReference type="Pfam" id="PF12680"/>
    </source>
</evidence>
<dbReference type="InterPro" id="IPR037401">
    <property type="entry name" value="SnoaL-like"/>
</dbReference>
<reference evidence="2" key="1">
    <citation type="submission" date="2006-10" db="EMBL/GenBank/DDBJ databases">
        <title>Complete sequence of Solibacter usitatus Ellin6076.</title>
        <authorList>
            <consortium name="US DOE Joint Genome Institute"/>
            <person name="Copeland A."/>
            <person name="Lucas S."/>
            <person name="Lapidus A."/>
            <person name="Barry K."/>
            <person name="Detter J.C."/>
            <person name="Glavina del Rio T."/>
            <person name="Hammon N."/>
            <person name="Israni S."/>
            <person name="Dalin E."/>
            <person name="Tice H."/>
            <person name="Pitluck S."/>
            <person name="Thompson L.S."/>
            <person name="Brettin T."/>
            <person name="Bruce D."/>
            <person name="Han C."/>
            <person name="Tapia R."/>
            <person name="Gilna P."/>
            <person name="Schmutz J."/>
            <person name="Larimer F."/>
            <person name="Land M."/>
            <person name="Hauser L."/>
            <person name="Kyrpides N."/>
            <person name="Mikhailova N."/>
            <person name="Janssen P.H."/>
            <person name="Kuske C.R."/>
            <person name="Richardson P."/>
        </authorList>
    </citation>
    <scope>NUCLEOTIDE SEQUENCE</scope>
    <source>
        <strain evidence="2">Ellin6076</strain>
    </source>
</reference>
<feature type="domain" description="SnoaL-like" evidence="1">
    <location>
        <begin position="15"/>
        <end position="105"/>
    </location>
</feature>
<dbReference type="InterPro" id="IPR032710">
    <property type="entry name" value="NTF2-like_dom_sf"/>
</dbReference>
<organism evidence="2">
    <name type="scientific">Solibacter usitatus (strain Ellin6076)</name>
    <dbReference type="NCBI Taxonomy" id="234267"/>
    <lineage>
        <taxon>Bacteria</taxon>
        <taxon>Pseudomonadati</taxon>
        <taxon>Acidobacteriota</taxon>
        <taxon>Terriglobia</taxon>
        <taxon>Bryobacterales</taxon>
        <taxon>Solibacteraceae</taxon>
        <taxon>Candidatus Solibacter</taxon>
    </lineage>
</organism>
<dbReference type="AlphaFoldDB" id="Q01TW3"/>
<dbReference type="eggNOG" id="COG4319">
    <property type="taxonomic scope" value="Bacteria"/>
</dbReference>
<dbReference type="InParanoid" id="Q01TW3"/>
<gene>
    <name evidence="2" type="ordered locus">Acid_5966</name>
</gene>
<proteinExistence type="predicted"/>
<name>Q01TW3_SOLUE</name>
<dbReference type="InterPro" id="IPR011944">
    <property type="entry name" value="Steroid_delta5-4_isomerase"/>
</dbReference>